<name>A0A558R5H4_9SPHN</name>
<evidence type="ECO:0008006" key="3">
    <source>
        <dbReference type="Google" id="ProtNLM"/>
    </source>
</evidence>
<dbReference type="Gene3D" id="3.30.565.10">
    <property type="entry name" value="Histidine kinase-like ATPase, C-terminal domain"/>
    <property type="match status" value="1"/>
</dbReference>
<reference evidence="1 2" key="1">
    <citation type="submission" date="2019-07" db="EMBL/GenBank/DDBJ databases">
        <title>Sphingomonas solaris sp. nov., isolated from a solar panel from Boston, Massachusetts.</title>
        <authorList>
            <person name="Tanner K."/>
            <person name="Pascual J."/>
            <person name="Mancuso C."/>
            <person name="Pereto J."/>
            <person name="Khalil A."/>
            <person name="Vilanova C."/>
        </authorList>
    </citation>
    <scope>NUCLEOTIDE SEQUENCE [LARGE SCALE GENOMIC DNA]</scope>
    <source>
        <strain evidence="1 2">R4DWN</strain>
    </source>
</reference>
<evidence type="ECO:0000313" key="2">
    <source>
        <dbReference type="Proteomes" id="UP000318681"/>
    </source>
</evidence>
<dbReference type="OrthoDB" id="7452186at2"/>
<protein>
    <recommendedName>
        <fullName evidence="3">ATP-binding protein</fullName>
    </recommendedName>
</protein>
<gene>
    <name evidence="1" type="ORF">FOY91_09270</name>
</gene>
<dbReference type="InterPro" id="IPR036890">
    <property type="entry name" value="HATPase_C_sf"/>
</dbReference>
<dbReference type="SUPFAM" id="SSF55874">
    <property type="entry name" value="ATPase domain of HSP90 chaperone/DNA topoisomerase II/histidine kinase"/>
    <property type="match status" value="1"/>
</dbReference>
<sequence>MSTVKIDFVPHFGAFVIETLTLGMYGESRNAIREYVQNCRDSLLQAIDDKLITADQARIDVEMDADHNGLTIRDNGHGIRVENAAKVLASIGASNKDYRRNAGFRGIGRLAGIVFCDRLIFRTKSKGQKQFTEVVIRADELREKLSPEETYAKDAAQTLAECVDATLQDDADADAHYFEVRLEGFHNPPAECLDVELMRTFLGQVAPLPYAAEFPFAGEIEAAALKAGVPVESVHLFIKDGDAAAVELFKPYGSDVAVKRTRTPISVSFEASPTGKWFGWLGRKRVSGAIKEKHAGIRVRVRNIQIDDTKIIRDIFAESRLTSNARTSWGRFAEWYVGEIFVDPQAAIPNARRDGFEENQSWSTMRDELDLQVATPLGKLAYRTSKADKLSPANLTAAMDALEAIVDQLEVDANPTMERLETPLFTASDLRSRLASAKGLYEGDEAAQLDALAVRLAAVQLRLEALVALAPAHSCDEEIGLAIEEMAQHILRELRDRLGPQDWLQARSVIANVTGVKPK</sequence>
<proteinExistence type="predicted"/>
<accession>A0A558R5H4</accession>
<comment type="caution">
    <text evidence="1">The sequence shown here is derived from an EMBL/GenBank/DDBJ whole genome shotgun (WGS) entry which is preliminary data.</text>
</comment>
<dbReference type="RefSeq" id="WP_145150426.1">
    <property type="nucleotide sequence ID" value="NZ_VNIM01000030.1"/>
</dbReference>
<dbReference type="EMBL" id="VNIM01000030">
    <property type="protein sequence ID" value="TVV74634.1"/>
    <property type="molecule type" value="Genomic_DNA"/>
</dbReference>
<evidence type="ECO:0000313" key="1">
    <source>
        <dbReference type="EMBL" id="TVV74634.1"/>
    </source>
</evidence>
<keyword evidence="2" id="KW-1185">Reference proteome</keyword>
<dbReference type="AlphaFoldDB" id="A0A558R5H4"/>
<dbReference type="Proteomes" id="UP000318681">
    <property type="component" value="Unassembled WGS sequence"/>
</dbReference>
<organism evidence="1 2">
    <name type="scientific">Alterirhizorhabdus solaris</name>
    <dbReference type="NCBI Taxonomy" id="2529389"/>
    <lineage>
        <taxon>Bacteria</taxon>
        <taxon>Pseudomonadati</taxon>
        <taxon>Pseudomonadota</taxon>
        <taxon>Alphaproteobacteria</taxon>
        <taxon>Sphingomonadales</taxon>
        <taxon>Rhizorhabdaceae</taxon>
        <taxon>Alterirhizorhabdus</taxon>
    </lineage>
</organism>
<dbReference type="Pfam" id="PF13589">
    <property type="entry name" value="HATPase_c_3"/>
    <property type="match status" value="1"/>
</dbReference>